<name>A0A1D9P8C3_9FLAO</name>
<feature type="transmembrane region" description="Helical" evidence="1">
    <location>
        <begin position="40"/>
        <end position="61"/>
    </location>
</feature>
<evidence type="ECO:0000256" key="1">
    <source>
        <dbReference type="SAM" id="Phobius"/>
    </source>
</evidence>
<evidence type="ECO:0008006" key="4">
    <source>
        <dbReference type="Google" id="ProtNLM"/>
    </source>
</evidence>
<feature type="transmembrane region" description="Helical" evidence="1">
    <location>
        <begin position="183"/>
        <end position="204"/>
    </location>
</feature>
<accession>A0A1D9P8C3</accession>
<feature type="transmembrane region" description="Helical" evidence="1">
    <location>
        <begin position="155"/>
        <end position="174"/>
    </location>
</feature>
<dbReference type="AlphaFoldDB" id="A0A1D9P8C3"/>
<dbReference type="EMBL" id="CP017774">
    <property type="protein sequence ID" value="AOZ98827.1"/>
    <property type="molecule type" value="Genomic_DNA"/>
</dbReference>
<gene>
    <name evidence="2" type="ORF">BIW12_04920</name>
</gene>
<dbReference type="KEGG" id="fcm:BIW12_04920"/>
<evidence type="ECO:0000313" key="2">
    <source>
        <dbReference type="EMBL" id="AOZ98827.1"/>
    </source>
</evidence>
<proteinExistence type="predicted"/>
<feature type="transmembrane region" description="Helical" evidence="1">
    <location>
        <begin position="105"/>
        <end position="124"/>
    </location>
</feature>
<feature type="transmembrane region" description="Helical" evidence="1">
    <location>
        <begin position="131"/>
        <end position="149"/>
    </location>
</feature>
<reference evidence="2 3" key="1">
    <citation type="submission" date="2016-10" db="EMBL/GenBank/DDBJ databases">
        <title>Complete Genome Sequence of Flavobacterium sp. PK15.</title>
        <authorList>
            <person name="Ekwe A."/>
            <person name="Kim S.B."/>
        </authorList>
    </citation>
    <scope>NUCLEOTIDE SEQUENCE [LARGE SCALE GENOMIC DNA]</scope>
    <source>
        <strain evidence="2 3">PK15</strain>
    </source>
</reference>
<dbReference type="STRING" id="1306519.BIW12_04920"/>
<protein>
    <recommendedName>
        <fullName evidence="4">Transmembrane protein</fullName>
    </recommendedName>
</protein>
<dbReference type="RefSeq" id="WP_071184075.1">
    <property type="nucleotide sequence ID" value="NZ_CP017774.1"/>
</dbReference>
<dbReference type="OrthoDB" id="9786064at2"/>
<sequence length="208" mass="23982">MPKRILPFFSYLFHPVFIPIYATLFYLFSNHSYFINKEKYLVLLQVSIITFVIPMLFFLLLRLTGKITSVMVPELSERKFPLIIQCFLIILLVRKSITLELYPELHFFLLAALFSTLIALSLLFFNIKASLHMMGISALTFFVFGLSLHHQTPNTILMIFLVLMNGFVASSRLIMKAHTPKELIIGVLLGSIPQILLLFVWLGYGYNI</sequence>
<keyword evidence="3" id="KW-1185">Reference proteome</keyword>
<dbReference type="Proteomes" id="UP000178198">
    <property type="component" value="Chromosome"/>
</dbReference>
<keyword evidence="1" id="KW-1133">Transmembrane helix</keyword>
<keyword evidence="1" id="KW-0472">Membrane</keyword>
<keyword evidence="1" id="KW-0812">Transmembrane</keyword>
<evidence type="ECO:0000313" key="3">
    <source>
        <dbReference type="Proteomes" id="UP000178198"/>
    </source>
</evidence>
<organism evidence="2 3">
    <name type="scientific">Flavobacterium commune</name>
    <dbReference type="NCBI Taxonomy" id="1306519"/>
    <lineage>
        <taxon>Bacteria</taxon>
        <taxon>Pseudomonadati</taxon>
        <taxon>Bacteroidota</taxon>
        <taxon>Flavobacteriia</taxon>
        <taxon>Flavobacteriales</taxon>
        <taxon>Flavobacteriaceae</taxon>
        <taxon>Flavobacterium</taxon>
    </lineage>
</organism>
<feature type="transmembrane region" description="Helical" evidence="1">
    <location>
        <begin position="7"/>
        <end position="28"/>
    </location>
</feature>